<comment type="similarity">
    <text evidence="1">Belongs to the MAX family.</text>
</comment>
<keyword evidence="15" id="KW-1185">Reference proteome</keyword>
<evidence type="ECO:0000313" key="14">
    <source>
        <dbReference type="EMBL" id="CAF0721063.1"/>
    </source>
</evidence>
<organism evidence="14 15">
    <name type="scientific">Brachionus calyciflorus</name>
    <dbReference type="NCBI Taxonomy" id="104777"/>
    <lineage>
        <taxon>Eukaryota</taxon>
        <taxon>Metazoa</taxon>
        <taxon>Spiralia</taxon>
        <taxon>Gnathifera</taxon>
        <taxon>Rotifera</taxon>
        <taxon>Eurotatoria</taxon>
        <taxon>Monogononta</taxon>
        <taxon>Pseudotrocha</taxon>
        <taxon>Ploima</taxon>
        <taxon>Brachionidae</taxon>
        <taxon>Brachionus</taxon>
    </lineage>
</organism>
<evidence type="ECO:0000256" key="6">
    <source>
        <dbReference type="ARBA" id="ARBA00023125"/>
    </source>
</evidence>
<evidence type="ECO:0000256" key="10">
    <source>
        <dbReference type="ARBA" id="ARBA00029944"/>
    </source>
</evidence>
<evidence type="ECO:0000256" key="5">
    <source>
        <dbReference type="ARBA" id="ARBA00023015"/>
    </source>
</evidence>
<dbReference type="GO" id="GO:0046983">
    <property type="term" value="F:protein dimerization activity"/>
    <property type="evidence" value="ECO:0007669"/>
    <property type="project" value="InterPro"/>
</dbReference>
<sequence>MRLKTTLSKQIQLLQNKNSLLIGEDNRSNDLMLNGSNTSTSSSSASAGVDDLEMDSADDDEIDVGTNADYSHSSNQGISLNDSFTHQLSSAALNGINNDHQFGANSSIENSKQIMSGGYSSMSEADRKRAHHNALERKRRDHIKDSFHTLRDAVPNIRGEKTSRAQILKAATDYIKIMRNRNSDFQNDIDNLKKSNLEIENQIRQLEKARQSALAASNSQSNKPTITTIEPKIEPVNHSVQDSKEDFKFDLNETFSSNQIVQNNANNTLNSNTFQLNLNQPLTQSLSNSTNSNQVLILNKPTTITTTSLTNSKKLKTIINTKNNLNIINLNTTSTNPNNTTTNSTNSNLATHTLNSVLRTNDPFDNYL</sequence>
<dbReference type="PANTHER" id="PTHR10328:SF3">
    <property type="entry name" value="PROTEIN MAX"/>
    <property type="match status" value="1"/>
</dbReference>
<evidence type="ECO:0000256" key="11">
    <source>
        <dbReference type="SAM" id="Coils"/>
    </source>
</evidence>
<feature type="domain" description="BHLH" evidence="13">
    <location>
        <begin position="127"/>
        <end position="178"/>
    </location>
</feature>
<keyword evidence="3" id="KW-0678">Repressor</keyword>
<dbReference type="GO" id="GO:0003700">
    <property type="term" value="F:DNA-binding transcription factor activity"/>
    <property type="evidence" value="ECO:0007669"/>
    <property type="project" value="TreeGrafter"/>
</dbReference>
<evidence type="ECO:0000256" key="7">
    <source>
        <dbReference type="ARBA" id="ARBA00023159"/>
    </source>
</evidence>
<reference evidence="14" key="1">
    <citation type="submission" date="2021-02" db="EMBL/GenBank/DDBJ databases">
        <authorList>
            <person name="Nowell W R."/>
        </authorList>
    </citation>
    <scope>NUCLEOTIDE SEQUENCE</scope>
    <source>
        <strain evidence="14">Ploen Becks lab</strain>
    </source>
</reference>
<evidence type="ECO:0000256" key="2">
    <source>
        <dbReference type="ARBA" id="ARBA00017633"/>
    </source>
</evidence>
<dbReference type="InterPro" id="IPR036638">
    <property type="entry name" value="HLH_DNA-bd_sf"/>
</dbReference>
<feature type="region of interest" description="Disordered" evidence="12">
    <location>
        <begin position="32"/>
        <end position="51"/>
    </location>
</feature>
<evidence type="ECO:0000256" key="9">
    <source>
        <dbReference type="ARBA" id="ARBA00023242"/>
    </source>
</evidence>
<dbReference type="SUPFAM" id="SSF47459">
    <property type="entry name" value="HLH, helix-loop-helix DNA-binding domain"/>
    <property type="match status" value="1"/>
</dbReference>
<dbReference type="OrthoDB" id="8964853at2759"/>
<evidence type="ECO:0000256" key="4">
    <source>
        <dbReference type="ARBA" id="ARBA00022553"/>
    </source>
</evidence>
<dbReference type="FunFam" id="4.10.280.10:FF:000023">
    <property type="entry name" value="MAX isoform 13"/>
    <property type="match status" value="1"/>
</dbReference>
<proteinExistence type="inferred from homology"/>
<dbReference type="Proteomes" id="UP000663879">
    <property type="component" value="Unassembled WGS sequence"/>
</dbReference>
<dbReference type="Gene3D" id="4.10.280.10">
    <property type="entry name" value="Helix-loop-helix DNA-binding domain"/>
    <property type="match status" value="1"/>
</dbReference>
<evidence type="ECO:0000256" key="8">
    <source>
        <dbReference type="ARBA" id="ARBA00023163"/>
    </source>
</evidence>
<protein>
    <recommendedName>
        <fullName evidence="2">Protein max</fullName>
    </recommendedName>
    <alternativeName>
        <fullName evidence="10">Myc-associated factor X</fullName>
    </alternativeName>
</protein>
<keyword evidence="9" id="KW-0539">Nucleus</keyword>
<keyword evidence="7" id="KW-0010">Activator</keyword>
<comment type="caution">
    <text evidence="14">The sequence shown here is derived from an EMBL/GenBank/DDBJ whole genome shotgun (WGS) entry which is preliminary data.</text>
</comment>
<dbReference type="EMBL" id="CAJNOC010000161">
    <property type="protein sequence ID" value="CAF0721063.1"/>
    <property type="molecule type" value="Genomic_DNA"/>
</dbReference>
<dbReference type="Pfam" id="PF00010">
    <property type="entry name" value="HLH"/>
    <property type="match status" value="1"/>
</dbReference>
<evidence type="ECO:0000256" key="12">
    <source>
        <dbReference type="SAM" id="MobiDB-lite"/>
    </source>
</evidence>
<dbReference type="SMART" id="SM00353">
    <property type="entry name" value="HLH"/>
    <property type="match status" value="1"/>
</dbReference>
<keyword evidence="11" id="KW-0175">Coiled coil</keyword>
<dbReference type="PANTHER" id="PTHR10328">
    <property type="entry name" value="PROTEIN MAX MYC-ASSOCIATED FACTOR X"/>
    <property type="match status" value="1"/>
</dbReference>
<evidence type="ECO:0000259" key="13">
    <source>
        <dbReference type="PROSITE" id="PS50888"/>
    </source>
</evidence>
<dbReference type="AlphaFoldDB" id="A0A813MRA6"/>
<feature type="compositionally biased region" description="Low complexity" evidence="12">
    <location>
        <begin position="34"/>
        <end position="48"/>
    </location>
</feature>
<evidence type="ECO:0000256" key="3">
    <source>
        <dbReference type="ARBA" id="ARBA00022491"/>
    </source>
</evidence>
<dbReference type="InterPro" id="IPR011598">
    <property type="entry name" value="bHLH_dom"/>
</dbReference>
<keyword evidence="8" id="KW-0804">Transcription</keyword>
<evidence type="ECO:0000256" key="1">
    <source>
        <dbReference type="ARBA" id="ARBA00007628"/>
    </source>
</evidence>
<keyword evidence="6" id="KW-0238">DNA-binding</keyword>
<feature type="coiled-coil region" evidence="11">
    <location>
        <begin position="175"/>
        <end position="216"/>
    </location>
</feature>
<keyword evidence="5" id="KW-0805">Transcription regulation</keyword>
<keyword evidence="4" id="KW-0597">Phosphoprotein</keyword>
<evidence type="ECO:0000313" key="15">
    <source>
        <dbReference type="Proteomes" id="UP000663879"/>
    </source>
</evidence>
<accession>A0A813MRA6</accession>
<dbReference type="CDD" id="cd11406">
    <property type="entry name" value="bHLHzip_Max"/>
    <property type="match status" value="1"/>
</dbReference>
<dbReference type="GO" id="GO:0003677">
    <property type="term" value="F:DNA binding"/>
    <property type="evidence" value="ECO:0007669"/>
    <property type="project" value="UniProtKB-KW"/>
</dbReference>
<name>A0A813MRA6_9BILA</name>
<dbReference type="PROSITE" id="PS50888">
    <property type="entry name" value="BHLH"/>
    <property type="match status" value="1"/>
</dbReference>
<dbReference type="GO" id="GO:0090575">
    <property type="term" value="C:RNA polymerase II transcription regulator complex"/>
    <property type="evidence" value="ECO:0007669"/>
    <property type="project" value="TreeGrafter"/>
</dbReference>
<dbReference type="GO" id="GO:0045944">
    <property type="term" value="P:positive regulation of transcription by RNA polymerase II"/>
    <property type="evidence" value="ECO:0007669"/>
    <property type="project" value="TreeGrafter"/>
</dbReference>
<gene>
    <name evidence="14" type="ORF">OXX778_LOCUS2159</name>
</gene>